<keyword evidence="4" id="KW-0812">Transmembrane</keyword>
<evidence type="ECO:0000313" key="10">
    <source>
        <dbReference type="Proteomes" id="UP000010729"/>
    </source>
</evidence>
<comment type="similarity">
    <text evidence="2">Belongs to the UPF0702 family.</text>
</comment>
<organism evidence="9 10">
    <name type="scientific">Arthrobacter crystallopoietes BAB-32</name>
    <dbReference type="NCBI Taxonomy" id="1246476"/>
    <lineage>
        <taxon>Bacteria</taxon>
        <taxon>Bacillati</taxon>
        <taxon>Actinomycetota</taxon>
        <taxon>Actinomycetes</taxon>
        <taxon>Micrococcales</taxon>
        <taxon>Micrococcaceae</taxon>
        <taxon>Crystallibacter</taxon>
    </lineage>
</organism>
<proteinExistence type="inferred from homology"/>
<dbReference type="PANTHER" id="PTHR34582">
    <property type="entry name" value="UPF0702 TRANSMEMBRANE PROTEIN YCAP"/>
    <property type="match status" value="1"/>
</dbReference>
<keyword evidence="3" id="KW-1003">Cell membrane</keyword>
<keyword evidence="10" id="KW-1185">Reference proteome</keyword>
<sequence>MLRHHPLWSVAVDGLSYRWPRFATLAKARPRPLIRDGQLDRRVMRREFITDEELLSQLRLNGVTDPEQVKRAYIEPNGMVSVIRPDQETPDEPLPPPAG</sequence>
<dbReference type="EMBL" id="ANPE02000288">
    <property type="protein sequence ID" value="EMY32338.1"/>
    <property type="molecule type" value="Genomic_DNA"/>
</dbReference>
<evidence type="ECO:0000256" key="6">
    <source>
        <dbReference type="ARBA" id="ARBA00023136"/>
    </source>
</evidence>
<name>N1V282_9MICC</name>
<evidence type="ECO:0000256" key="3">
    <source>
        <dbReference type="ARBA" id="ARBA00022475"/>
    </source>
</evidence>
<evidence type="ECO:0000256" key="1">
    <source>
        <dbReference type="ARBA" id="ARBA00004651"/>
    </source>
</evidence>
<feature type="domain" description="YetF C-terminal" evidence="8">
    <location>
        <begin position="19"/>
        <end position="90"/>
    </location>
</feature>
<evidence type="ECO:0000259" key="8">
    <source>
        <dbReference type="Pfam" id="PF04239"/>
    </source>
</evidence>
<dbReference type="Pfam" id="PF04239">
    <property type="entry name" value="DUF421"/>
    <property type="match status" value="1"/>
</dbReference>
<evidence type="ECO:0000313" key="9">
    <source>
        <dbReference type="EMBL" id="EMY32338.1"/>
    </source>
</evidence>
<reference evidence="9 10" key="1">
    <citation type="journal article" date="2013" name="Genome Announc.">
        <title>Draft Genome Sequence of Arthrobacter crystallopoietes Strain BAB-32, Revealing Genes for Bioremediation.</title>
        <authorList>
            <person name="Joshi M.N."/>
            <person name="Pandit A.S."/>
            <person name="Sharma A."/>
            <person name="Pandya R.V."/>
            <person name="Desai S.M."/>
            <person name="Saxena A.K."/>
            <person name="Bagatharia S.B."/>
        </authorList>
    </citation>
    <scope>NUCLEOTIDE SEQUENCE [LARGE SCALE GENOMIC DNA]</scope>
    <source>
        <strain evidence="9 10">BAB-32</strain>
    </source>
</reference>
<dbReference type="AlphaFoldDB" id="N1V282"/>
<evidence type="ECO:0000256" key="4">
    <source>
        <dbReference type="ARBA" id="ARBA00022692"/>
    </source>
</evidence>
<evidence type="ECO:0000256" key="7">
    <source>
        <dbReference type="SAM" id="MobiDB-lite"/>
    </source>
</evidence>
<comment type="caution">
    <text evidence="9">The sequence shown here is derived from an EMBL/GenBank/DDBJ whole genome shotgun (WGS) entry which is preliminary data.</text>
</comment>
<dbReference type="PANTHER" id="PTHR34582:SF6">
    <property type="entry name" value="UPF0702 TRANSMEMBRANE PROTEIN YCAP"/>
    <property type="match status" value="1"/>
</dbReference>
<dbReference type="GO" id="GO:0005886">
    <property type="term" value="C:plasma membrane"/>
    <property type="evidence" value="ECO:0007669"/>
    <property type="project" value="UniProtKB-SubCell"/>
</dbReference>
<feature type="region of interest" description="Disordered" evidence="7">
    <location>
        <begin position="79"/>
        <end position="99"/>
    </location>
</feature>
<accession>N1V282</accession>
<gene>
    <name evidence="9" type="ORF">D477_020623</name>
</gene>
<keyword evidence="6" id="KW-0472">Membrane</keyword>
<evidence type="ECO:0000256" key="2">
    <source>
        <dbReference type="ARBA" id="ARBA00006448"/>
    </source>
</evidence>
<dbReference type="Gene3D" id="3.30.240.20">
    <property type="entry name" value="bsu07140 like domains"/>
    <property type="match status" value="1"/>
</dbReference>
<dbReference type="Proteomes" id="UP000010729">
    <property type="component" value="Unassembled WGS sequence"/>
</dbReference>
<keyword evidence="5" id="KW-1133">Transmembrane helix</keyword>
<protein>
    <recommendedName>
        <fullName evidence="8">YetF C-terminal domain-containing protein</fullName>
    </recommendedName>
</protein>
<dbReference type="InterPro" id="IPR023090">
    <property type="entry name" value="UPF0702_alpha/beta_dom_sf"/>
</dbReference>
<dbReference type="InterPro" id="IPR007353">
    <property type="entry name" value="DUF421"/>
</dbReference>
<evidence type="ECO:0000256" key="5">
    <source>
        <dbReference type="ARBA" id="ARBA00022989"/>
    </source>
</evidence>
<comment type="subcellular location">
    <subcellularLocation>
        <location evidence="1">Cell membrane</location>
        <topology evidence="1">Multi-pass membrane protein</topology>
    </subcellularLocation>
</comment>